<evidence type="ECO:0000313" key="1">
    <source>
        <dbReference type="EMBL" id="ADW07656.1"/>
    </source>
</evidence>
<reference evidence="1 2" key="1">
    <citation type="submission" date="2011-01" db="EMBL/GenBank/DDBJ databases">
        <title>Complete sequence of chromosome of Streptomyces flavogriseus ATCC 33331.</title>
        <authorList>
            <consortium name="US DOE Joint Genome Institute"/>
            <person name="Lucas S."/>
            <person name="Copeland A."/>
            <person name="Lapidus A."/>
            <person name="Cheng J.-F."/>
            <person name="Goodwin L."/>
            <person name="Pitluck S."/>
            <person name="Davenport K."/>
            <person name="Detter J.C."/>
            <person name="Han C."/>
            <person name="Tapia R."/>
            <person name="Land M."/>
            <person name="Hauser L."/>
            <person name="Kyrpides N."/>
            <person name="Ivanova N."/>
            <person name="Ovchinnikova G."/>
            <person name="Pagani I."/>
            <person name="Brumm P."/>
            <person name="Mead D."/>
            <person name="Woyke T."/>
        </authorList>
    </citation>
    <scope>NUCLEOTIDE SEQUENCE [LARGE SCALE GENOMIC DNA]</scope>
    <source>
        <strain evidence="2">ATCC 33331 / IAF-45CD</strain>
    </source>
</reference>
<name>A0A8D3WSE0_STRFA</name>
<evidence type="ECO:0000313" key="2">
    <source>
        <dbReference type="Proteomes" id="UP000002066"/>
    </source>
</evidence>
<gene>
    <name evidence="1" type="ordered locus">Sfla_6285</name>
</gene>
<dbReference type="EMBL" id="CP002475">
    <property type="protein sequence ID" value="ADW07656.1"/>
    <property type="molecule type" value="Genomic_DNA"/>
</dbReference>
<dbReference type="AlphaFoldDB" id="A0A8D3WSE0"/>
<dbReference type="KEGG" id="sfa:Sfla_6285"/>
<proteinExistence type="predicted"/>
<sequence length="91" mass="9832">MNLSALARDRRHWALEQIALVEEAHTDMLNDVPQKAGLRIETIQSVAPCVTGAAEDVAVCVVRCVEETAQLGMVFQRPGPTVGKGMRQGSC</sequence>
<protein>
    <submittedName>
        <fullName evidence="1">Uncharacterized protein</fullName>
    </submittedName>
</protein>
<dbReference type="Proteomes" id="UP000002066">
    <property type="component" value="Chromosome"/>
</dbReference>
<organism evidence="1 2">
    <name type="scientific">Streptomyces pratensis (strain ATCC 33331 / IAF-45CD)</name>
    <dbReference type="NCBI Taxonomy" id="591167"/>
    <lineage>
        <taxon>Bacteria</taxon>
        <taxon>Bacillati</taxon>
        <taxon>Actinomycetota</taxon>
        <taxon>Actinomycetes</taxon>
        <taxon>Kitasatosporales</taxon>
        <taxon>Streptomycetaceae</taxon>
        <taxon>Streptomyces</taxon>
    </lineage>
</organism>
<accession>A0A8D3WSE0</accession>